<dbReference type="Pfam" id="PF13279">
    <property type="entry name" value="4HBT_2"/>
    <property type="match status" value="1"/>
</dbReference>
<dbReference type="Gene3D" id="3.10.129.10">
    <property type="entry name" value="Hotdog Thioesterase"/>
    <property type="match status" value="1"/>
</dbReference>
<dbReference type="CDD" id="cd00586">
    <property type="entry name" value="4HBT"/>
    <property type="match status" value="1"/>
</dbReference>
<evidence type="ECO:0000313" key="1">
    <source>
        <dbReference type="EMBL" id="NMM43803.1"/>
    </source>
</evidence>
<proteinExistence type="predicted"/>
<accession>A0A7Y0DYG4</accession>
<evidence type="ECO:0000313" key="2">
    <source>
        <dbReference type="Proteomes" id="UP000539372"/>
    </source>
</evidence>
<dbReference type="AlphaFoldDB" id="A0A7Y0DYG4"/>
<dbReference type="SUPFAM" id="SSF54637">
    <property type="entry name" value="Thioesterase/thiol ester dehydrase-isomerase"/>
    <property type="match status" value="1"/>
</dbReference>
<name>A0A7Y0DYG4_9PROT</name>
<keyword evidence="2" id="KW-1185">Reference proteome</keyword>
<protein>
    <submittedName>
        <fullName evidence="1">Thioesterase</fullName>
    </submittedName>
</protein>
<comment type="caution">
    <text evidence="1">The sequence shown here is derived from an EMBL/GenBank/DDBJ whole genome shotgun (WGS) entry which is preliminary data.</text>
</comment>
<organism evidence="1 2">
    <name type="scientific">Pacificispira spongiicola</name>
    <dbReference type="NCBI Taxonomy" id="2729598"/>
    <lineage>
        <taxon>Bacteria</taxon>
        <taxon>Pseudomonadati</taxon>
        <taxon>Pseudomonadota</taxon>
        <taxon>Alphaproteobacteria</taxon>
        <taxon>Rhodospirillales</taxon>
        <taxon>Rhodospirillaceae</taxon>
        <taxon>Pacificispira</taxon>
    </lineage>
</organism>
<reference evidence="1 2" key="1">
    <citation type="submission" date="2020-04" db="EMBL/GenBank/DDBJ databases">
        <title>Rhodospirillaceae bacterium KN72 isolated from deep sea.</title>
        <authorList>
            <person name="Zhang D.-C."/>
        </authorList>
    </citation>
    <scope>NUCLEOTIDE SEQUENCE [LARGE SCALE GENOMIC DNA]</scope>
    <source>
        <strain evidence="1 2">KN72</strain>
    </source>
</reference>
<sequence>MLPNDGDLSLPLSLACPIEWTDYNGHMNVAYYARAFDIASAAFLSSTESPAAPLTLLRSRIDYRREVLEGAELRFDIRILPSAPDSGPHLAIFMMARPENGAESYLAAVEQREFRRP</sequence>
<dbReference type="EMBL" id="JABBNT010000001">
    <property type="protein sequence ID" value="NMM43803.1"/>
    <property type="molecule type" value="Genomic_DNA"/>
</dbReference>
<gene>
    <name evidence="1" type="ORF">HH303_04900</name>
</gene>
<dbReference type="Proteomes" id="UP000539372">
    <property type="component" value="Unassembled WGS sequence"/>
</dbReference>
<dbReference type="InterPro" id="IPR029069">
    <property type="entry name" value="HotDog_dom_sf"/>
</dbReference>